<proteinExistence type="predicted"/>
<reference evidence="3 4" key="1">
    <citation type="submission" date="2022-04" db="EMBL/GenBank/DDBJ databases">
        <authorList>
            <person name="Grouzdev D.S."/>
            <person name="Pantiukh K.S."/>
            <person name="Krutkina M.S."/>
        </authorList>
    </citation>
    <scope>NUCLEOTIDE SEQUENCE [LARGE SCALE GENOMIC DNA]</scope>
    <source>
        <strain evidence="3 4">6x-1</strain>
    </source>
</reference>
<dbReference type="InterPro" id="IPR050483">
    <property type="entry name" value="CoA-transferase_III_domain"/>
</dbReference>
<organism evidence="3 4">
    <name type="scientific">Ancylobacter crimeensis</name>
    <dbReference type="NCBI Taxonomy" id="2579147"/>
    <lineage>
        <taxon>Bacteria</taxon>
        <taxon>Pseudomonadati</taxon>
        <taxon>Pseudomonadota</taxon>
        <taxon>Alphaproteobacteria</taxon>
        <taxon>Hyphomicrobiales</taxon>
        <taxon>Xanthobacteraceae</taxon>
        <taxon>Ancylobacter</taxon>
    </lineage>
</organism>
<gene>
    <name evidence="3" type="ORF">MWN34_07420</name>
</gene>
<name>A0ABT0DAC8_9HYPH</name>
<dbReference type="RefSeq" id="WP_247028116.1">
    <property type="nucleotide sequence ID" value="NZ_JALKCH010000004.1"/>
</dbReference>
<dbReference type="InterPro" id="IPR003673">
    <property type="entry name" value="CoA-Trfase_fam_III"/>
</dbReference>
<evidence type="ECO:0000256" key="1">
    <source>
        <dbReference type="ARBA" id="ARBA00022679"/>
    </source>
</evidence>
<evidence type="ECO:0000313" key="3">
    <source>
        <dbReference type="EMBL" id="MCK0196742.1"/>
    </source>
</evidence>
<dbReference type="PANTHER" id="PTHR48207">
    <property type="entry name" value="SUCCINATE--HYDROXYMETHYLGLUTARATE COA-TRANSFERASE"/>
    <property type="match status" value="1"/>
</dbReference>
<evidence type="ECO:0000256" key="2">
    <source>
        <dbReference type="SAM" id="MobiDB-lite"/>
    </source>
</evidence>
<comment type="caution">
    <text evidence="3">The sequence shown here is derived from an EMBL/GenBank/DDBJ whole genome shotgun (WGS) entry which is preliminary data.</text>
</comment>
<keyword evidence="4" id="KW-1185">Reference proteome</keyword>
<accession>A0ABT0DAC8</accession>
<dbReference type="InterPro" id="IPR023606">
    <property type="entry name" value="CoA-Trfase_III_dom_1_sf"/>
</dbReference>
<dbReference type="GO" id="GO:0016740">
    <property type="term" value="F:transferase activity"/>
    <property type="evidence" value="ECO:0007669"/>
    <property type="project" value="UniProtKB-KW"/>
</dbReference>
<dbReference type="InterPro" id="IPR044855">
    <property type="entry name" value="CoA-Trfase_III_dom3_sf"/>
</dbReference>
<dbReference type="Proteomes" id="UP001203284">
    <property type="component" value="Unassembled WGS sequence"/>
</dbReference>
<dbReference type="Gene3D" id="3.30.1540.10">
    <property type="entry name" value="formyl-coa transferase, domain 3"/>
    <property type="match status" value="1"/>
</dbReference>
<dbReference type="Gene3D" id="3.40.50.10540">
    <property type="entry name" value="Crotonobetainyl-coa:carnitine coa-transferase, domain 1"/>
    <property type="match status" value="1"/>
</dbReference>
<dbReference type="PANTHER" id="PTHR48207:SF3">
    <property type="entry name" value="SUCCINATE--HYDROXYMETHYLGLUTARATE COA-TRANSFERASE"/>
    <property type="match status" value="1"/>
</dbReference>
<dbReference type="Pfam" id="PF02515">
    <property type="entry name" value="CoA_transf_3"/>
    <property type="match status" value="1"/>
</dbReference>
<feature type="region of interest" description="Disordered" evidence="2">
    <location>
        <begin position="364"/>
        <end position="385"/>
    </location>
</feature>
<protein>
    <submittedName>
        <fullName evidence="3">CoA transferase</fullName>
    </submittedName>
</protein>
<dbReference type="SUPFAM" id="SSF89796">
    <property type="entry name" value="CoA-transferase family III (CaiB/BaiF)"/>
    <property type="match status" value="1"/>
</dbReference>
<dbReference type="EMBL" id="JALKCH010000004">
    <property type="protein sequence ID" value="MCK0196742.1"/>
    <property type="molecule type" value="Genomic_DNA"/>
</dbReference>
<evidence type="ECO:0000313" key="4">
    <source>
        <dbReference type="Proteomes" id="UP001203284"/>
    </source>
</evidence>
<keyword evidence="1 3" id="KW-0808">Transferase</keyword>
<sequence>MTKPSPEAPVQQALTGIRVLDLSRVLAGPWATQMLGDLGADIVKIEKPGAGDDTRGWGPPWLADGEGRPTRESAYFLSANRNKRSVAIDMATPDGQALIRALAAESDVVVENFKVGGLKRYGLDYESLAAINPRLVYCSITGFGQDGPEAGRAGYDFMIQGMSGLMSVTGAPQTEPQKIGVALVDVMTGLHAAIAILAALEQRHRTGRGQYIDLALFDVAMASLANQALNYLVGGTAPRRLGNAHPNIVPYQAFETADGHLILAVGNDGQFARFCRLADLAHLPEDPRFATNAARVAHREAVIPEVAAALKRQTTAEWLAMLDAAGIPAGPINTIAQAFAEPQALARGLALSLPHVLGGTAPGVRSPVRLSGSPPGEPLAPPTLGQHTAEVLGGLLGLDEAEQARLRAAGVVG</sequence>